<dbReference type="InterPro" id="IPR030445">
    <property type="entry name" value="H3-K79_meTrfase"/>
</dbReference>
<evidence type="ECO:0000256" key="9">
    <source>
        <dbReference type="ARBA" id="ARBA00029821"/>
    </source>
</evidence>
<evidence type="ECO:0000256" key="11">
    <source>
        <dbReference type="SAM" id="MobiDB-lite"/>
    </source>
</evidence>
<organism evidence="13 14">
    <name type="scientific">Phytophthora infestans</name>
    <name type="common">Potato late blight agent</name>
    <name type="synonym">Botrytis infestans</name>
    <dbReference type="NCBI Taxonomy" id="4787"/>
    <lineage>
        <taxon>Eukaryota</taxon>
        <taxon>Sar</taxon>
        <taxon>Stramenopiles</taxon>
        <taxon>Oomycota</taxon>
        <taxon>Peronosporomycetes</taxon>
        <taxon>Peronosporales</taxon>
        <taxon>Peronosporaceae</taxon>
        <taxon>Phytophthora</taxon>
    </lineage>
</organism>
<evidence type="ECO:0000256" key="2">
    <source>
        <dbReference type="ARBA" id="ARBA00012190"/>
    </source>
</evidence>
<feature type="region of interest" description="Disordered" evidence="11">
    <location>
        <begin position="1"/>
        <end position="26"/>
    </location>
</feature>
<dbReference type="InterPro" id="IPR029063">
    <property type="entry name" value="SAM-dependent_MTases_sf"/>
</dbReference>
<protein>
    <recommendedName>
        <fullName evidence="3">Histone-lysine N-methyltransferase, H3 lysine-79 specific</fullName>
        <ecNumber evidence="2">2.1.1.360</ecNumber>
    </recommendedName>
    <alternativeName>
        <fullName evidence="9">Histone H3-K79 methyltransferase</fullName>
    </alternativeName>
</protein>
<gene>
    <name evidence="13" type="ORF">GN958_ATG08809</name>
</gene>
<keyword evidence="5" id="KW-0808">Transferase</keyword>
<accession>A0A8S9UR15</accession>
<evidence type="ECO:0000256" key="6">
    <source>
        <dbReference type="ARBA" id="ARBA00022691"/>
    </source>
</evidence>
<keyword evidence="7" id="KW-0156">Chromatin regulator</keyword>
<dbReference type="EMBL" id="JAACNO010001227">
    <property type="protein sequence ID" value="KAF4142007.1"/>
    <property type="molecule type" value="Genomic_DNA"/>
</dbReference>
<keyword evidence="4" id="KW-0489">Methyltransferase</keyword>
<evidence type="ECO:0000256" key="1">
    <source>
        <dbReference type="ARBA" id="ARBA00004123"/>
    </source>
</evidence>
<dbReference type="Gene3D" id="3.40.50.150">
    <property type="entry name" value="Vaccinia Virus protein VP39"/>
    <property type="match status" value="1"/>
</dbReference>
<evidence type="ECO:0000259" key="12">
    <source>
        <dbReference type="Pfam" id="PF08123"/>
    </source>
</evidence>
<dbReference type="PANTHER" id="PTHR21451">
    <property type="entry name" value="HISTONE H3 METHYLTRANSFERASE"/>
    <property type="match status" value="1"/>
</dbReference>
<dbReference type="Proteomes" id="UP000704712">
    <property type="component" value="Unassembled WGS sequence"/>
</dbReference>
<dbReference type="InterPro" id="IPR025789">
    <property type="entry name" value="DOT1_dom"/>
</dbReference>
<evidence type="ECO:0000313" key="14">
    <source>
        <dbReference type="Proteomes" id="UP000704712"/>
    </source>
</evidence>
<dbReference type="SUPFAM" id="SSF53335">
    <property type="entry name" value="S-adenosyl-L-methionine-dependent methyltransferases"/>
    <property type="match status" value="1"/>
</dbReference>
<evidence type="ECO:0000256" key="7">
    <source>
        <dbReference type="ARBA" id="ARBA00022853"/>
    </source>
</evidence>
<dbReference type="GO" id="GO:0005634">
    <property type="term" value="C:nucleus"/>
    <property type="evidence" value="ECO:0007669"/>
    <property type="project" value="UniProtKB-SubCell"/>
</dbReference>
<dbReference type="GO" id="GO:0000077">
    <property type="term" value="P:DNA damage checkpoint signaling"/>
    <property type="evidence" value="ECO:0007669"/>
    <property type="project" value="TreeGrafter"/>
</dbReference>
<name>A0A8S9UR15_PHYIN</name>
<feature type="domain" description="DOT1" evidence="12">
    <location>
        <begin position="132"/>
        <end position="306"/>
    </location>
</feature>
<dbReference type="AlphaFoldDB" id="A0A8S9UR15"/>
<evidence type="ECO:0000256" key="10">
    <source>
        <dbReference type="ARBA" id="ARBA00047770"/>
    </source>
</evidence>
<comment type="subcellular location">
    <subcellularLocation>
        <location evidence="1">Nucleus</location>
    </subcellularLocation>
</comment>
<reference evidence="13" key="1">
    <citation type="submission" date="2020-03" db="EMBL/GenBank/DDBJ databases">
        <title>Hybrid Assembly of Korean Phytophthora infestans isolates.</title>
        <authorList>
            <person name="Prokchorchik M."/>
            <person name="Lee Y."/>
            <person name="Seo J."/>
            <person name="Cho J.-H."/>
            <person name="Park Y.-E."/>
            <person name="Jang D.-C."/>
            <person name="Im J.-S."/>
            <person name="Choi J.-G."/>
            <person name="Park H.-J."/>
            <person name="Lee G.-B."/>
            <person name="Lee Y.-G."/>
            <person name="Hong S.-Y."/>
            <person name="Cho K."/>
            <person name="Sohn K.H."/>
        </authorList>
    </citation>
    <scope>NUCLEOTIDE SEQUENCE</scope>
    <source>
        <strain evidence="13">KR_2_A2</strain>
    </source>
</reference>
<dbReference type="EC" id="2.1.1.360" evidence="2"/>
<dbReference type="Pfam" id="PF08123">
    <property type="entry name" value="DOT1"/>
    <property type="match status" value="1"/>
</dbReference>
<sequence>MVAPDQPNRQRRDLASKGMESLSNNSEAEYHLTQTTWNLCLTTRTSTVEDSGPATTDFGQTLAENTPLPMDGTMLEAPEPFAAVVAKLFVSAKQYDTRSLLHDSNVPRDVHQVNISRSEVVYPPGAAHLNAGEILPSGVSSMIASIHQIGAIGAWDVFLDIGSGVGNIVVQFVLSTAVRSSIGIEIRRDLVGHCNGILSEHVVSWPRLQNADIYAQDVKKIDLSTKSPFTSATIVFANNLRFDPSATNHIADQLACMPDARVAALTSAVCPRHNSICTKHFCRRWKLRTCVHVNVSWTSSEVPIYIFVKRGE</sequence>
<keyword evidence="6" id="KW-0949">S-adenosyl-L-methionine</keyword>
<dbReference type="PANTHER" id="PTHR21451:SF0">
    <property type="entry name" value="HISTONE-LYSINE N-METHYLTRANSFERASE, H3 LYSINE-79 SPECIFIC"/>
    <property type="match status" value="1"/>
</dbReference>
<dbReference type="GO" id="GO:0006281">
    <property type="term" value="P:DNA repair"/>
    <property type="evidence" value="ECO:0007669"/>
    <property type="project" value="TreeGrafter"/>
</dbReference>
<dbReference type="GO" id="GO:0032259">
    <property type="term" value="P:methylation"/>
    <property type="evidence" value="ECO:0007669"/>
    <property type="project" value="UniProtKB-KW"/>
</dbReference>
<evidence type="ECO:0000256" key="5">
    <source>
        <dbReference type="ARBA" id="ARBA00022679"/>
    </source>
</evidence>
<keyword evidence="8" id="KW-0539">Nucleus</keyword>
<evidence type="ECO:0000256" key="8">
    <source>
        <dbReference type="ARBA" id="ARBA00023242"/>
    </source>
</evidence>
<evidence type="ECO:0000313" key="13">
    <source>
        <dbReference type="EMBL" id="KAF4142007.1"/>
    </source>
</evidence>
<comment type="catalytic activity">
    <reaction evidence="10">
        <text>L-lysyl(79)-[histone H3] + 3 S-adenosyl-L-methionine = N(6),N(6),N(6)-trimethyl-L-lysyl(79)-[histone H3] + 3 S-adenosyl-L-homocysteine + 3 H(+)</text>
        <dbReference type="Rhea" id="RHEA:60328"/>
        <dbReference type="Rhea" id="RHEA-COMP:15549"/>
        <dbReference type="Rhea" id="RHEA-COMP:15552"/>
        <dbReference type="ChEBI" id="CHEBI:15378"/>
        <dbReference type="ChEBI" id="CHEBI:29969"/>
        <dbReference type="ChEBI" id="CHEBI:57856"/>
        <dbReference type="ChEBI" id="CHEBI:59789"/>
        <dbReference type="ChEBI" id="CHEBI:61961"/>
        <dbReference type="EC" id="2.1.1.360"/>
    </reaction>
</comment>
<dbReference type="GO" id="GO:0140956">
    <property type="term" value="F:histone H3K79 trimethyltransferase activity"/>
    <property type="evidence" value="ECO:0007669"/>
    <property type="project" value="UniProtKB-EC"/>
</dbReference>
<evidence type="ECO:0000256" key="4">
    <source>
        <dbReference type="ARBA" id="ARBA00022603"/>
    </source>
</evidence>
<proteinExistence type="predicted"/>
<comment type="caution">
    <text evidence="13">The sequence shown here is derived from an EMBL/GenBank/DDBJ whole genome shotgun (WGS) entry which is preliminary data.</text>
</comment>
<evidence type="ECO:0000256" key="3">
    <source>
        <dbReference type="ARBA" id="ARBA00020987"/>
    </source>
</evidence>